<dbReference type="InterPro" id="IPR036969">
    <property type="entry name" value="Citrate_synthase_sf"/>
</dbReference>
<comment type="similarity">
    <text evidence="2">Belongs to the citrate synthase family.</text>
</comment>
<dbReference type="InterPro" id="IPR002020">
    <property type="entry name" value="Citrate_synthase"/>
</dbReference>
<evidence type="ECO:0000256" key="2">
    <source>
        <dbReference type="ARBA" id="ARBA00010566"/>
    </source>
</evidence>
<evidence type="ECO:0000313" key="8">
    <source>
        <dbReference type="Proteomes" id="UP000649179"/>
    </source>
</evidence>
<dbReference type="PANTHER" id="PTHR11739:SF4">
    <property type="entry name" value="CITRATE SYNTHASE, PEROXISOMAL"/>
    <property type="match status" value="1"/>
</dbReference>
<dbReference type="PRINTS" id="PR00143">
    <property type="entry name" value="CITRTSNTHASE"/>
</dbReference>
<dbReference type="InterPro" id="IPR016143">
    <property type="entry name" value="Citrate_synth-like_sm_a-sub"/>
</dbReference>
<organism evidence="7 8">
    <name type="scientific">Marmoricola endophyticus</name>
    <dbReference type="NCBI Taxonomy" id="2040280"/>
    <lineage>
        <taxon>Bacteria</taxon>
        <taxon>Bacillati</taxon>
        <taxon>Actinomycetota</taxon>
        <taxon>Actinomycetes</taxon>
        <taxon>Propionibacteriales</taxon>
        <taxon>Nocardioidaceae</taxon>
        <taxon>Marmoricola</taxon>
    </lineage>
</organism>
<dbReference type="InterPro" id="IPR016142">
    <property type="entry name" value="Citrate_synth-like_lrg_a-sub"/>
</dbReference>
<dbReference type="Proteomes" id="UP000649179">
    <property type="component" value="Unassembled WGS sequence"/>
</dbReference>
<dbReference type="AlphaFoldDB" id="A0A917BIH4"/>
<dbReference type="InterPro" id="IPR041657">
    <property type="entry name" value="HTH_17"/>
</dbReference>
<protein>
    <recommendedName>
        <fullName evidence="3">citrate synthase (unknown stereospecificity)</fullName>
        <ecNumber evidence="3">2.3.3.16</ecNumber>
    </recommendedName>
</protein>
<dbReference type="EC" id="2.3.3.16" evidence="3"/>
<dbReference type="GO" id="GO:0005829">
    <property type="term" value="C:cytosol"/>
    <property type="evidence" value="ECO:0007669"/>
    <property type="project" value="TreeGrafter"/>
</dbReference>
<keyword evidence="4" id="KW-0808">Transferase</keyword>
<evidence type="ECO:0000256" key="4">
    <source>
        <dbReference type="ARBA" id="ARBA00022679"/>
    </source>
</evidence>
<comment type="pathway">
    <text evidence="1">Carbohydrate metabolism; tricarboxylic acid cycle.</text>
</comment>
<name>A0A917BIH4_9ACTN</name>
<feature type="region of interest" description="Disordered" evidence="5">
    <location>
        <begin position="258"/>
        <end position="287"/>
    </location>
</feature>
<evidence type="ECO:0000256" key="3">
    <source>
        <dbReference type="ARBA" id="ARBA00012972"/>
    </source>
</evidence>
<feature type="domain" description="Helix-turn-helix" evidence="6">
    <location>
        <begin position="16"/>
        <end position="61"/>
    </location>
</feature>
<reference evidence="7" key="2">
    <citation type="submission" date="2020-09" db="EMBL/GenBank/DDBJ databases">
        <authorList>
            <person name="Sun Q."/>
            <person name="Zhou Y."/>
        </authorList>
    </citation>
    <scope>NUCLEOTIDE SEQUENCE</scope>
    <source>
        <strain evidence="7">CGMCC 1.16067</strain>
    </source>
</reference>
<reference evidence="7" key="1">
    <citation type="journal article" date="2014" name="Int. J. Syst. Evol. Microbiol.">
        <title>Complete genome sequence of Corynebacterium casei LMG S-19264T (=DSM 44701T), isolated from a smear-ripened cheese.</title>
        <authorList>
            <consortium name="US DOE Joint Genome Institute (JGI-PGF)"/>
            <person name="Walter F."/>
            <person name="Albersmeier A."/>
            <person name="Kalinowski J."/>
            <person name="Ruckert C."/>
        </authorList>
    </citation>
    <scope>NUCLEOTIDE SEQUENCE</scope>
    <source>
        <strain evidence="7">CGMCC 1.16067</strain>
    </source>
</reference>
<dbReference type="GO" id="GO:0006099">
    <property type="term" value="P:tricarboxylic acid cycle"/>
    <property type="evidence" value="ECO:0007669"/>
    <property type="project" value="TreeGrafter"/>
</dbReference>
<dbReference type="GO" id="GO:0036440">
    <property type="term" value="F:citrate synthase activity"/>
    <property type="evidence" value="ECO:0007669"/>
    <property type="project" value="UniProtKB-EC"/>
</dbReference>
<evidence type="ECO:0000313" key="7">
    <source>
        <dbReference type="EMBL" id="GGF46924.1"/>
    </source>
</evidence>
<dbReference type="Gene3D" id="1.10.580.10">
    <property type="entry name" value="Citrate Synthase, domain 1"/>
    <property type="match status" value="1"/>
</dbReference>
<keyword evidence="8" id="KW-1185">Reference proteome</keyword>
<gene>
    <name evidence="7" type="ORF">GCM10011519_21160</name>
</gene>
<comment type="caution">
    <text evidence="7">The sequence shown here is derived from an EMBL/GenBank/DDBJ whole genome shotgun (WGS) entry which is preliminary data.</text>
</comment>
<dbReference type="PANTHER" id="PTHR11739">
    <property type="entry name" value="CITRATE SYNTHASE"/>
    <property type="match status" value="1"/>
</dbReference>
<sequence>MPETGAVTETGWIAAPEAAQRLGVKRTTLYTYVSRGLLTPRRRGGESRFSRADVDALAAGRRHPGAPAGVLRMRSVRSAVSEVREGELFLRGTALADLADEAYDDVVDLVLGPGDADSVEVPAHLADVPRHRRLPALAQWAAATRPDVPVDAAARGLVTAAPTVMGGSPGPTASALFVAVAGRPGRPSEVAALNTALVALVDHGLAASVVAARVAASARSSSYDCVVAGYAALAGRLHGAIAPAALEVLRDHLEPHRLDAPDHRRSSLSRPADAPGQAPVPGFGHWRHPAGDPRADTLLARVALVEGAGPVLDALEDLADRLERRPNIDAALAALTLACDLPDETGEVCFQVGRTTGIAAHVVEELGEVPLRWRARDPEG</sequence>
<dbReference type="SUPFAM" id="SSF46955">
    <property type="entry name" value="Putative DNA-binding domain"/>
    <property type="match status" value="1"/>
</dbReference>
<evidence type="ECO:0000259" key="6">
    <source>
        <dbReference type="Pfam" id="PF12728"/>
    </source>
</evidence>
<dbReference type="InterPro" id="IPR009061">
    <property type="entry name" value="DNA-bd_dom_put_sf"/>
</dbReference>
<evidence type="ECO:0000256" key="5">
    <source>
        <dbReference type="SAM" id="MobiDB-lite"/>
    </source>
</evidence>
<dbReference type="Gene3D" id="1.10.1660.10">
    <property type="match status" value="1"/>
</dbReference>
<dbReference type="SUPFAM" id="SSF48256">
    <property type="entry name" value="Citrate synthase"/>
    <property type="match status" value="1"/>
</dbReference>
<dbReference type="EMBL" id="BMKQ01000001">
    <property type="protein sequence ID" value="GGF46924.1"/>
    <property type="molecule type" value="Genomic_DNA"/>
</dbReference>
<dbReference type="GO" id="GO:0005975">
    <property type="term" value="P:carbohydrate metabolic process"/>
    <property type="evidence" value="ECO:0007669"/>
    <property type="project" value="TreeGrafter"/>
</dbReference>
<accession>A0A917BIH4</accession>
<dbReference type="Gene3D" id="1.10.230.10">
    <property type="entry name" value="Cytochrome P450-Terp, domain 2"/>
    <property type="match status" value="1"/>
</dbReference>
<dbReference type="Pfam" id="PF00285">
    <property type="entry name" value="Citrate_synt"/>
    <property type="match status" value="1"/>
</dbReference>
<dbReference type="Pfam" id="PF12728">
    <property type="entry name" value="HTH_17"/>
    <property type="match status" value="1"/>
</dbReference>
<proteinExistence type="inferred from homology"/>
<evidence type="ECO:0000256" key="1">
    <source>
        <dbReference type="ARBA" id="ARBA00005163"/>
    </source>
</evidence>